<dbReference type="GO" id="GO:0004521">
    <property type="term" value="F:RNA endonuclease activity"/>
    <property type="evidence" value="ECO:0007669"/>
    <property type="project" value="TreeGrafter"/>
</dbReference>
<dbReference type="SMART" id="SM01027">
    <property type="entry name" value="Beta-Casp"/>
    <property type="match status" value="1"/>
</dbReference>
<evidence type="ECO:0000313" key="5">
    <source>
        <dbReference type="Proteomes" id="UP000285023"/>
    </source>
</evidence>
<dbReference type="InterPro" id="IPR022712">
    <property type="entry name" value="Beta_Casp"/>
</dbReference>
<reference evidence="4 5" key="1">
    <citation type="submission" date="2018-09" db="EMBL/GenBank/DDBJ databases">
        <title>Sphingomonas sp. DAC4.</title>
        <authorList>
            <person name="Seo T."/>
        </authorList>
    </citation>
    <scope>NUCLEOTIDE SEQUENCE [LARGE SCALE GENOMIC DNA]</scope>
    <source>
        <strain evidence="4 5">DAC4</strain>
    </source>
</reference>
<dbReference type="SUPFAM" id="SSF56281">
    <property type="entry name" value="Metallo-hydrolase/oxidoreductase"/>
    <property type="match status" value="1"/>
</dbReference>
<gene>
    <name evidence="4" type="ORF">D3M59_07870</name>
</gene>
<dbReference type="CDD" id="cd16295">
    <property type="entry name" value="TTHA0252-CPSF-like_MBL-fold"/>
    <property type="match status" value="1"/>
</dbReference>
<keyword evidence="1 4" id="KW-0378">Hydrolase</keyword>
<feature type="domain" description="Beta-Casp" evidence="3">
    <location>
        <begin position="254"/>
        <end position="372"/>
    </location>
</feature>
<evidence type="ECO:0000256" key="1">
    <source>
        <dbReference type="ARBA" id="ARBA00022801"/>
    </source>
</evidence>
<dbReference type="RefSeq" id="WP_119533351.1">
    <property type="nucleotide sequence ID" value="NZ_QXTF01000002.1"/>
</dbReference>
<dbReference type="Proteomes" id="UP000285023">
    <property type="component" value="Unassembled WGS sequence"/>
</dbReference>
<dbReference type="EMBL" id="QXTF01000002">
    <property type="protein sequence ID" value="RIX29464.1"/>
    <property type="molecule type" value="Genomic_DNA"/>
</dbReference>
<sequence>MAKPEIEILGAAGTVTGSCHLLSFSGEQLLVDCGLFQGSRTLEELNREPFPFDPTRLVAVLLTHAHLDHSGLLPRLYAEGFRGSIWCTGPTADLLAVMLPDAAKIHEMDTERRNRRWDRADEPQIEPLYTLDDALGALELRRIVKLDRLEQISPHFEARFWNAGHILGSASIEVVVDETHLVFSGDIGPRNKSFHAEPEGPAGVDHLFCESTYGDRPREPVTVEERRDLLEAEVHRALALGGNLIIPVFALERTQELLLDLATLLNSGRLKSTTVFIDSPLASKATDVFRRHRRELEDLEHGEVFNHPKFHFVESVEVSMRLDALSGAIILAASGMCEGGRVRHHLRNNLPRSDSTVLFVGYQAQGTLGRTLSDGAGRVRISGHDVAVRAHVRRLECYSAHADQGELVEWVWARQPINGTLFLTHGEENATKMLRDKIGEREFPIVIPEIGERYELAAGQPAKRLKTGRTDLRAAIGGDWQNRYADLAVNLKRDLQRIESNQRRMEALAQMREILDRFATPEKGEKRKGR</sequence>
<feature type="domain" description="Metallo-beta-lactamase" evidence="2">
    <location>
        <begin position="16"/>
        <end position="238"/>
    </location>
</feature>
<evidence type="ECO:0000313" key="4">
    <source>
        <dbReference type="EMBL" id="RIX29464.1"/>
    </source>
</evidence>
<dbReference type="Pfam" id="PF07521">
    <property type="entry name" value="RMMBL"/>
    <property type="match status" value="1"/>
</dbReference>
<dbReference type="SMART" id="SM00849">
    <property type="entry name" value="Lactamase_B"/>
    <property type="match status" value="1"/>
</dbReference>
<dbReference type="Pfam" id="PF00753">
    <property type="entry name" value="Lactamase_B"/>
    <property type="match status" value="1"/>
</dbReference>
<dbReference type="InterPro" id="IPR011108">
    <property type="entry name" value="RMMBL"/>
</dbReference>
<dbReference type="Gene3D" id="3.40.50.10890">
    <property type="match status" value="1"/>
</dbReference>
<dbReference type="InterPro" id="IPR001279">
    <property type="entry name" value="Metallo-B-lactamas"/>
</dbReference>
<protein>
    <submittedName>
        <fullName evidence="4">MBL fold metallo-hydrolase</fullName>
    </submittedName>
</protein>
<dbReference type="InterPro" id="IPR050698">
    <property type="entry name" value="MBL"/>
</dbReference>
<evidence type="ECO:0000259" key="3">
    <source>
        <dbReference type="SMART" id="SM01027"/>
    </source>
</evidence>
<dbReference type="Gene3D" id="3.60.15.10">
    <property type="entry name" value="Ribonuclease Z/Hydroxyacylglutathione hydrolase-like"/>
    <property type="match status" value="1"/>
</dbReference>
<dbReference type="OrthoDB" id="9803916at2"/>
<dbReference type="GO" id="GO:0016787">
    <property type="term" value="F:hydrolase activity"/>
    <property type="evidence" value="ECO:0007669"/>
    <property type="project" value="UniProtKB-KW"/>
</dbReference>
<dbReference type="PANTHER" id="PTHR11203">
    <property type="entry name" value="CLEAVAGE AND POLYADENYLATION SPECIFICITY FACTOR FAMILY MEMBER"/>
    <property type="match status" value="1"/>
</dbReference>
<organism evidence="4 5">
    <name type="scientific">Sphingomonas edaphi</name>
    <dbReference type="NCBI Taxonomy" id="2315689"/>
    <lineage>
        <taxon>Bacteria</taxon>
        <taxon>Pseudomonadati</taxon>
        <taxon>Pseudomonadota</taxon>
        <taxon>Alphaproteobacteria</taxon>
        <taxon>Sphingomonadales</taxon>
        <taxon>Sphingomonadaceae</taxon>
        <taxon>Sphingomonas</taxon>
    </lineage>
</organism>
<dbReference type="PROSITE" id="PS51257">
    <property type="entry name" value="PROKAR_LIPOPROTEIN"/>
    <property type="match status" value="1"/>
</dbReference>
<name>A0A418Q0H8_9SPHN</name>
<dbReference type="Pfam" id="PF10996">
    <property type="entry name" value="Beta-Casp"/>
    <property type="match status" value="1"/>
</dbReference>
<dbReference type="AlphaFoldDB" id="A0A418Q0H8"/>
<proteinExistence type="predicted"/>
<evidence type="ECO:0000259" key="2">
    <source>
        <dbReference type="SMART" id="SM00849"/>
    </source>
</evidence>
<accession>A0A418Q0H8</accession>
<dbReference type="PANTHER" id="PTHR11203:SF37">
    <property type="entry name" value="INTEGRATOR COMPLEX SUBUNIT 11"/>
    <property type="match status" value="1"/>
</dbReference>
<dbReference type="InterPro" id="IPR036866">
    <property type="entry name" value="RibonucZ/Hydroxyglut_hydro"/>
</dbReference>
<keyword evidence="5" id="KW-1185">Reference proteome</keyword>
<comment type="caution">
    <text evidence="4">The sequence shown here is derived from an EMBL/GenBank/DDBJ whole genome shotgun (WGS) entry which is preliminary data.</text>
</comment>